<evidence type="ECO:0000259" key="1">
    <source>
        <dbReference type="SMART" id="SM00382"/>
    </source>
</evidence>
<dbReference type="GO" id="GO:0016887">
    <property type="term" value="F:ATP hydrolysis activity"/>
    <property type="evidence" value="ECO:0007669"/>
    <property type="project" value="InterPro"/>
</dbReference>
<dbReference type="InterPro" id="IPR003593">
    <property type="entry name" value="AAA+_ATPase"/>
</dbReference>
<evidence type="ECO:0000313" key="2">
    <source>
        <dbReference type="EMBL" id="EGF90828.1"/>
    </source>
</evidence>
<dbReference type="Pfam" id="PF13175">
    <property type="entry name" value="AAA_15"/>
    <property type="match status" value="1"/>
</dbReference>
<keyword evidence="3" id="KW-1185">Reference proteome</keyword>
<gene>
    <name evidence="2" type="ORF">ABI_22390</name>
</gene>
<dbReference type="eggNOG" id="COG3950">
    <property type="taxonomic scope" value="Bacteria"/>
</dbReference>
<dbReference type="SUPFAM" id="SSF52540">
    <property type="entry name" value="P-loop containing nucleoside triphosphate hydrolases"/>
    <property type="match status" value="1"/>
</dbReference>
<sequence length="425" mass="47982">MFKISRIQLEGFWSSKPIDMAIDSEVCFLIGRNGSGKTNLINMIASALTADLKSLENLPFSKLIIHLNSSGSVRNPTIQVSKSKQAHLRSGYSLRYIINGGRRNEKDKTIHIPEFSDRMPISYKDDDYPRAFYNHFQSNVLDIISGIAVVNWLSVHRFPNPGISKQDKNYEWSVDGKLASISNALVRYFSAFSSEKDREVRDFQESLFISLIDTSASFDLAVNDMESIKNIGLQLKNIFEELSVPDAKYEPALNSYVSQYESLLPDSRTSAFTLNQLSLVISTKKIAKVIERWSSLQLKLKSIFSRIDKFLRIANKLFYNKKMSINSSNELVFTSKDGINIPIQSLSSGEKQLLILLSEALLQDERSVIFIADEPELSLHVLWQEKLVSSIRALNPSAQIIFATHSPDIVGALSDKVINMEELIK</sequence>
<organism evidence="2 3">
    <name type="scientific">Asticcacaulis biprosthecium C19</name>
    <dbReference type="NCBI Taxonomy" id="715226"/>
    <lineage>
        <taxon>Bacteria</taxon>
        <taxon>Pseudomonadati</taxon>
        <taxon>Pseudomonadota</taxon>
        <taxon>Alphaproteobacteria</taxon>
        <taxon>Caulobacterales</taxon>
        <taxon>Caulobacteraceae</taxon>
        <taxon>Asticcacaulis</taxon>
    </lineage>
</organism>
<dbReference type="GO" id="GO:0005524">
    <property type="term" value="F:ATP binding"/>
    <property type="evidence" value="ECO:0007669"/>
    <property type="project" value="InterPro"/>
</dbReference>
<dbReference type="InterPro" id="IPR041685">
    <property type="entry name" value="AAA_GajA/Old/RecF-like"/>
</dbReference>
<dbReference type="Gene3D" id="3.40.50.300">
    <property type="entry name" value="P-loop containing nucleotide triphosphate hydrolases"/>
    <property type="match status" value="1"/>
</dbReference>
<evidence type="ECO:0000313" key="3">
    <source>
        <dbReference type="Proteomes" id="UP000006512"/>
    </source>
</evidence>
<feature type="domain" description="AAA+ ATPase" evidence="1">
    <location>
        <begin position="23"/>
        <end position="425"/>
    </location>
</feature>
<dbReference type="Proteomes" id="UP000006512">
    <property type="component" value="Unassembled WGS sequence"/>
</dbReference>
<accession>F4QNC0</accession>
<reference evidence="3" key="1">
    <citation type="submission" date="2011-03" db="EMBL/GenBank/DDBJ databases">
        <title>Draft genome sequence of Brevundimonas diminuta.</title>
        <authorList>
            <person name="Brown P.J.B."/>
            <person name="Buechlein A."/>
            <person name="Hemmerich C."/>
            <person name="Brun Y.V."/>
        </authorList>
    </citation>
    <scope>NUCLEOTIDE SEQUENCE [LARGE SCALE GENOMIC DNA]</scope>
    <source>
        <strain evidence="3">C19</strain>
    </source>
</reference>
<proteinExistence type="predicted"/>
<dbReference type="AlphaFoldDB" id="F4QNC0"/>
<dbReference type="CDD" id="cd00267">
    <property type="entry name" value="ABC_ATPase"/>
    <property type="match status" value="1"/>
</dbReference>
<dbReference type="RefSeq" id="WP_006273008.1">
    <property type="nucleotide sequence ID" value="NZ_GL883078.1"/>
</dbReference>
<dbReference type="OrthoDB" id="9789856at2"/>
<dbReference type="SMART" id="SM00382">
    <property type="entry name" value="AAA"/>
    <property type="match status" value="1"/>
</dbReference>
<dbReference type="InterPro" id="IPR027417">
    <property type="entry name" value="P-loop_NTPase"/>
</dbReference>
<protein>
    <submittedName>
        <fullName evidence="2">ATPase</fullName>
    </submittedName>
</protein>
<dbReference type="InterPro" id="IPR051396">
    <property type="entry name" value="Bact_Antivir_Def_Nuclease"/>
</dbReference>
<dbReference type="PANTHER" id="PTHR43581">
    <property type="entry name" value="ATP/GTP PHOSPHATASE"/>
    <property type="match status" value="1"/>
</dbReference>
<name>F4QNC0_9CAUL</name>
<dbReference type="HOGENOM" id="CLU_033692_0_0_5"/>
<dbReference type="EMBL" id="GL883078">
    <property type="protein sequence ID" value="EGF90828.1"/>
    <property type="molecule type" value="Genomic_DNA"/>
</dbReference>
<dbReference type="PANTHER" id="PTHR43581:SF2">
    <property type="entry name" value="EXCINUCLEASE ATPASE SUBUNIT"/>
    <property type="match status" value="1"/>
</dbReference>